<sequence>MMKTKMIKENSRRSDVRTRHKDRLCSMYCSSCNQIVCPECIESDHQKHELKTVENGCPEWLEKLSKLHVEVSKESSLYRIGKLEVLEKVAHLQYEEILRRIELDKKEAMEKIEQKYNDEKDKLGGQRQSISSLLTSRKDKIDKLQENVDQVMEHLIDIAEKKDTGKFVAKAKEFESKHLKEVTDSIHSHHYHSKILRYTPGIVFGMEPNTKINEIIVTILQAFNMDLSIKDLKIDKSKTIWTSSIDSINQADAKEGVENVNITKRTPISAEIEEFIQIEITNTDDLVFITSKGVYILNKKDETNKKIVDLTENKPRSIHISKENRLLIGMSFDDAIKTSTDKAIIEVFTLDGKMMSAKTIFNSGNKFLINGSVTGCATFNDESETFTRKENSNKGTICYIDYNDKSHCGRLIKLNLNRDIQWEYRGNRIINHEKNSFNPCSMVVTGQDNIVVADLNQSSLHIIQPNGLLLTLVDLTLVGLQGPELLTIDGDGHLWIKTLIDTENGKLSELTFSGF</sequence>
<reference evidence="4" key="1">
    <citation type="submission" date="2018-11" db="EMBL/GenBank/DDBJ databases">
        <authorList>
            <person name="Alioto T."/>
            <person name="Alioto T."/>
        </authorList>
    </citation>
    <scope>NUCLEOTIDE SEQUENCE</scope>
</reference>
<proteinExistence type="predicted"/>
<accession>A0A8B6CMX7</accession>
<evidence type="ECO:0000313" key="4">
    <source>
        <dbReference type="EMBL" id="VDI07016.1"/>
    </source>
</evidence>
<keyword evidence="2" id="KW-0175">Coiled coil</keyword>
<dbReference type="CDD" id="cd19756">
    <property type="entry name" value="Bbox2"/>
    <property type="match status" value="1"/>
</dbReference>
<keyword evidence="5" id="KW-1185">Reference proteome</keyword>
<keyword evidence="1" id="KW-0479">Metal-binding</keyword>
<gene>
    <name evidence="4" type="ORF">MGAL_10B053674</name>
</gene>
<feature type="domain" description="B box-type" evidence="3">
    <location>
        <begin position="12"/>
        <end position="53"/>
    </location>
</feature>
<dbReference type="Proteomes" id="UP000596742">
    <property type="component" value="Unassembled WGS sequence"/>
</dbReference>
<dbReference type="SUPFAM" id="SSF57845">
    <property type="entry name" value="B-box zinc-binding domain"/>
    <property type="match status" value="1"/>
</dbReference>
<evidence type="ECO:0000256" key="2">
    <source>
        <dbReference type="SAM" id="Coils"/>
    </source>
</evidence>
<dbReference type="PANTHER" id="PTHR25462:SF296">
    <property type="entry name" value="MEIOTIC P26, ISOFORM F"/>
    <property type="match status" value="1"/>
</dbReference>
<dbReference type="PROSITE" id="PS50119">
    <property type="entry name" value="ZF_BBOX"/>
    <property type="match status" value="1"/>
</dbReference>
<keyword evidence="1" id="KW-0863">Zinc-finger</keyword>
<evidence type="ECO:0000256" key="1">
    <source>
        <dbReference type="PROSITE-ProRule" id="PRU00024"/>
    </source>
</evidence>
<keyword evidence="1" id="KW-0862">Zinc</keyword>
<dbReference type="AlphaFoldDB" id="A0A8B6CMX7"/>
<dbReference type="Gene3D" id="3.30.160.60">
    <property type="entry name" value="Classic Zinc Finger"/>
    <property type="match status" value="1"/>
</dbReference>
<protein>
    <recommendedName>
        <fullName evidence="3">B box-type domain-containing protein</fullName>
    </recommendedName>
</protein>
<dbReference type="GO" id="GO:0008270">
    <property type="term" value="F:zinc ion binding"/>
    <property type="evidence" value="ECO:0007669"/>
    <property type="project" value="UniProtKB-KW"/>
</dbReference>
<name>A0A8B6CMX7_MYTGA</name>
<comment type="caution">
    <text evidence="4">The sequence shown here is derived from an EMBL/GenBank/DDBJ whole genome shotgun (WGS) entry which is preliminary data.</text>
</comment>
<organism evidence="4 5">
    <name type="scientific">Mytilus galloprovincialis</name>
    <name type="common">Mediterranean mussel</name>
    <dbReference type="NCBI Taxonomy" id="29158"/>
    <lineage>
        <taxon>Eukaryota</taxon>
        <taxon>Metazoa</taxon>
        <taxon>Spiralia</taxon>
        <taxon>Lophotrochozoa</taxon>
        <taxon>Mollusca</taxon>
        <taxon>Bivalvia</taxon>
        <taxon>Autobranchia</taxon>
        <taxon>Pteriomorphia</taxon>
        <taxon>Mytilida</taxon>
        <taxon>Mytiloidea</taxon>
        <taxon>Mytilidae</taxon>
        <taxon>Mytilinae</taxon>
        <taxon>Mytilus</taxon>
    </lineage>
</organism>
<dbReference type="OrthoDB" id="6118659at2759"/>
<dbReference type="InterPro" id="IPR000315">
    <property type="entry name" value="Znf_B-box"/>
</dbReference>
<dbReference type="EMBL" id="UYJE01001993">
    <property type="protein sequence ID" value="VDI07016.1"/>
    <property type="molecule type" value="Genomic_DNA"/>
</dbReference>
<dbReference type="SUPFAM" id="SSF101898">
    <property type="entry name" value="NHL repeat"/>
    <property type="match status" value="1"/>
</dbReference>
<feature type="coiled-coil region" evidence="2">
    <location>
        <begin position="91"/>
        <end position="161"/>
    </location>
</feature>
<dbReference type="InterPro" id="IPR047153">
    <property type="entry name" value="TRIM45/56/19-like"/>
</dbReference>
<dbReference type="Pfam" id="PF00643">
    <property type="entry name" value="zf-B_box"/>
    <property type="match status" value="1"/>
</dbReference>
<evidence type="ECO:0000313" key="5">
    <source>
        <dbReference type="Proteomes" id="UP000596742"/>
    </source>
</evidence>
<dbReference type="GO" id="GO:0061630">
    <property type="term" value="F:ubiquitin protein ligase activity"/>
    <property type="evidence" value="ECO:0007669"/>
    <property type="project" value="TreeGrafter"/>
</dbReference>
<dbReference type="PANTHER" id="PTHR25462">
    <property type="entry name" value="BONUS, ISOFORM C-RELATED"/>
    <property type="match status" value="1"/>
</dbReference>
<evidence type="ECO:0000259" key="3">
    <source>
        <dbReference type="PROSITE" id="PS50119"/>
    </source>
</evidence>